<evidence type="ECO:0000313" key="2">
    <source>
        <dbReference type="Proteomes" id="UP000609531"/>
    </source>
</evidence>
<organism evidence="1 2">
    <name type="scientific">Acuticoccus mangrovi</name>
    <dbReference type="NCBI Taxonomy" id="2796142"/>
    <lineage>
        <taxon>Bacteria</taxon>
        <taxon>Pseudomonadati</taxon>
        <taxon>Pseudomonadota</taxon>
        <taxon>Alphaproteobacteria</taxon>
        <taxon>Hyphomicrobiales</taxon>
        <taxon>Amorphaceae</taxon>
        <taxon>Acuticoccus</taxon>
    </lineage>
</organism>
<dbReference type="InterPro" id="IPR005331">
    <property type="entry name" value="Sulfotransferase"/>
</dbReference>
<evidence type="ECO:0000313" key="1">
    <source>
        <dbReference type="EMBL" id="MBJ3776748.1"/>
    </source>
</evidence>
<dbReference type="Pfam" id="PF03567">
    <property type="entry name" value="Sulfotransfer_2"/>
    <property type="match status" value="1"/>
</dbReference>
<gene>
    <name evidence="1" type="ORF">JCR33_13665</name>
</gene>
<dbReference type="Gene3D" id="3.40.50.300">
    <property type="entry name" value="P-loop containing nucleotide triphosphate hydrolases"/>
    <property type="match status" value="1"/>
</dbReference>
<dbReference type="RefSeq" id="WP_198882637.1">
    <property type="nucleotide sequence ID" value="NZ_JAEKJA010000010.1"/>
</dbReference>
<dbReference type="GO" id="GO:0016020">
    <property type="term" value="C:membrane"/>
    <property type="evidence" value="ECO:0007669"/>
    <property type="project" value="InterPro"/>
</dbReference>
<dbReference type="EMBL" id="JAEKJA010000010">
    <property type="protein sequence ID" value="MBJ3776748.1"/>
    <property type="molecule type" value="Genomic_DNA"/>
</dbReference>
<dbReference type="Proteomes" id="UP000609531">
    <property type="component" value="Unassembled WGS sequence"/>
</dbReference>
<accession>A0A934IHV1</accession>
<keyword evidence="2" id="KW-1185">Reference proteome</keyword>
<sequence>MLSRFHQTIFVHIPKTAGQSIEVAFLNSLGLNWQNRAPLLLRYNPDRNFGPERLAHMFAWEYYFFSYVSFYEFSQFFKFSIVRNPYDRAISEFNFRKNHNCTSISEYISNIKDDMYSDYWRHICPQHYFLMDKFKEKIIVDKLIKYEDLKSEWNSLSKKIFNINAPLPHINKSRNNLNFKSLSREDIEFINDKYQIDFKYFGYAMK</sequence>
<proteinExistence type="predicted"/>
<dbReference type="SUPFAM" id="SSF52540">
    <property type="entry name" value="P-loop containing nucleoside triphosphate hydrolases"/>
    <property type="match status" value="1"/>
</dbReference>
<protein>
    <submittedName>
        <fullName evidence="1">Sulfotransferase family 2 domain-containing protein</fullName>
    </submittedName>
</protein>
<dbReference type="GO" id="GO:0008146">
    <property type="term" value="F:sulfotransferase activity"/>
    <property type="evidence" value="ECO:0007669"/>
    <property type="project" value="InterPro"/>
</dbReference>
<reference evidence="1" key="1">
    <citation type="submission" date="2020-12" db="EMBL/GenBank/DDBJ databases">
        <title>Bacterial taxonomy.</title>
        <authorList>
            <person name="Pan X."/>
        </authorList>
    </citation>
    <scope>NUCLEOTIDE SEQUENCE</scope>
    <source>
        <strain evidence="1">B2012</strain>
    </source>
</reference>
<name>A0A934IHV1_9HYPH</name>
<comment type="caution">
    <text evidence="1">The sequence shown here is derived from an EMBL/GenBank/DDBJ whole genome shotgun (WGS) entry which is preliminary data.</text>
</comment>
<dbReference type="AlphaFoldDB" id="A0A934IHV1"/>
<dbReference type="InterPro" id="IPR027417">
    <property type="entry name" value="P-loop_NTPase"/>
</dbReference>